<gene>
    <name evidence="6" type="ORF">WJX81_007426</name>
</gene>
<sequence length="1424" mass="144844">MARGARRAPAWMGQDVNLGQHGPMGRELDTLETPVNGGLLPTLEHNMRLNVDHQPDRLEYGAIGRAAPASVQQRTHIELVLGYENTDMQNKRCHIRHHNARPSAPDIDLEFQRWPNDQEPDRHVGSDHRSGRARERDGRARDPRHVSSGRGRTDPHAIAYTAADFSQDPCAIDADAVRRRGRGRGSSAGASLDGHARGRSASRNCPSHEPRGRGHSVGGLCMDKETPSHFLKPYGIGPSAPGLELPSKQHAPTWAPSAHVPLGYHNVPRIQLTADARYLTTSSSITTGMSTDGHFPGPAGAQGPRELGAGHSRDVSRSSSHGRPPMPPGGAGGRMPPPGAPTPRPTDMSALLVGTDPERWQQRGVLQGGGEGAPRSGTDGNRWGRQWELQPQPPIAPRSQGPPGSGFATLHRADLSFAEGRRICNVDCDEKKQKEIKGLLNILTPENFVTVSTKLAAIGASSAQALQGLADQVYARAVLEPHFSAVYARLSGQLSSQLPTFEVVDGDGAAQVSFHRLLIGRCQSAVEEGDAAVADASAGKCGAKPRMGGGDAEAGDKARRRGVGNVKFIGELFKQDVLIDQVVHRCIIALLSQAQADEPAGLEQLCMLLTTVGALLDKGSKEGCRSMDGYFRRIRLSAASQRVAPRLRCLLRDLVELRANQWVARRKVDGPMTIGEFNVQRSGPASRDASRSAQWQPQRGVFGRADASAQYPGFQGCAAPCAGGDGASLRPGGSPASARAPPASAALPPTARPGAVEHPAAATAARADALTHPPRPPARAHAWPHQLAAAAAGGADAPRPPSTRLPLPLPTAHAERRHAQRKAAAATGGVDLVRGNAGQAGGTQLSASRELHAPKISAEETKRRARGLAAEFFAHADAKELCLSIQELVSGGADMALLVPGFHVHAVEARSVTTSERKDKLAALLLAASEVEGAYPRAALRSGFAAVLYELAAVALDAPQAPELAGSAMGALVAAGRLSLTAVCAAVLAAKGPAEEEPESPGCGCELVAGGCALRVVAACLQRVAVERGDAAAAAGWAATKHSVLSFAPAEDREGPGALAALLDNHGLTFLEPPAAGTTPTGAEGPQRTSTPAEATAAATGDKAATSAASEADVPAACEAAAPFPSKAAAPAPCEAAAPAASKAAAPALTASTTAAPAASKAAAPALTASTTAAPAASEAAAPAPMASTTAAPAASEGAVPAASTITAPAPPASTTTAPAASEDAAPAPTASTTAAPAASEAAAPAPAASTTAAPAASTTAAPAASEDAAPAASEAAAPAPAASTTAPPAASTTAAAAASTTAAPAASEDVAPAASEQATLEVRSVAKIQLEPLQEPAPEDADQAPELDVGRGVGLAMLHVVVLANAKPVTGAALYGCVAVGYVGQGAKLVAGNAARDARNGVFGLASLAMHVFVPAAVRDLFA</sequence>
<dbReference type="SMART" id="SM00543">
    <property type="entry name" value="MIF4G"/>
    <property type="match status" value="1"/>
</dbReference>
<dbReference type="InterPro" id="IPR003891">
    <property type="entry name" value="Initiation_fac_eIF4g_MI"/>
</dbReference>
<dbReference type="Pfam" id="PF02854">
    <property type="entry name" value="MIF4G"/>
    <property type="match status" value="1"/>
</dbReference>
<feature type="region of interest" description="Disordered" evidence="4">
    <location>
        <begin position="1188"/>
        <end position="1296"/>
    </location>
</feature>
<feature type="region of interest" description="Disordered" evidence="4">
    <location>
        <begin position="116"/>
        <end position="155"/>
    </location>
</feature>
<keyword evidence="7" id="KW-1185">Reference proteome</keyword>
<dbReference type="InterPro" id="IPR003890">
    <property type="entry name" value="MIF4G-like_typ-3"/>
</dbReference>
<keyword evidence="2" id="KW-0396">Initiation factor</keyword>
<protein>
    <recommendedName>
        <fullName evidence="5">MI domain-containing protein</fullName>
    </recommendedName>
</protein>
<keyword evidence="3" id="KW-0648">Protein biosynthesis</keyword>
<dbReference type="EMBL" id="JALJOU010000034">
    <property type="protein sequence ID" value="KAK9834067.1"/>
    <property type="molecule type" value="Genomic_DNA"/>
</dbReference>
<evidence type="ECO:0000313" key="6">
    <source>
        <dbReference type="EMBL" id="KAK9834067.1"/>
    </source>
</evidence>
<evidence type="ECO:0000256" key="1">
    <source>
        <dbReference type="ARBA" id="ARBA00005775"/>
    </source>
</evidence>
<name>A0AAW1RJX3_9CHLO</name>
<evidence type="ECO:0000256" key="2">
    <source>
        <dbReference type="ARBA" id="ARBA00022540"/>
    </source>
</evidence>
<feature type="region of interest" description="Disordered" evidence="4">
    <location>
        <begin position="1071"/>
        <end position="1107"/>
    </location>
</feature>
<dbReference type="PANTHER" id="PTHR23253:SF9">
    <property type="entry name" value="EUKARYOTIC TRANSLATION INITIATION FACTOR 4 GAMMA 2"/>
    <property type="match status" value="1"/>
</dbReference>
<dbReference type="GO" id="GO:0003729">
    <property type="term" value="F:mRNA binding"/>
    <property type="evidence" value="ECO:0007669"/>
    <property type="project" value="TreeGrafter"/>
</dbReference>
<feature type="compositionally biased region" description="Pro residues" evidence="4">
    <location>
        <begin position="335"/>
        <end position="344"/>
    </location>
</feature>
<feature type="compositionally biased region" description="Basic and acidic residues" evidence="4">
    <location>
        <begin position="119"/>
        <end position="155"/>
    </location>
</feature>
<comment type="similarity">
    <text evidence="1">Belongs to the eukaryotic initiation factor 4G family.</text>
</comment>
<feature type="compositionally biased region" description="Low complexity" evidence="4">
    <location>
        <begin position="1089"/>
        <end position="1107"/>
    </location>
</feature>
<evidence type="ECO:0000256" key="3">
    <source>
        <dbReference type="ARBA" id="ARBA00022917"/>
    </source>
</evidence>
<comment type="caution">
    <text evidence="6">The sequence shown here is derived from an EMBL/GenBank/DDBJ whole genome shotgun (WGS) entry which is preliminary data.</text>
</comment>
<feature type="region of interest" description="Disordered" evidence="4">
    <location>
        <begin position="364"/>
        <end position="407"/>
    </location>
</feature>
<dbReference type="PROSITE" id="PS51366">
    <property type="entry name" value="MI"/>
    <property type="match status" value="1"/>
</dbReference>
<evidence type="ECO:0000259" key="5">
    <source>
        <dbReference type="PROSITE" id="PS51366"/>
    </source>
</evidence>
<feature type="region of interest" description="Disordered" evidence="4">
    <location>
        <begin position="728"/>
        <end position="804"/>
    </location>
</feature>
<dbReference type="GO" id="GO:0003743">
    <property type="term" value="F:translation initiation factor activity"/>
    <property type="evidence" value="ECO:0007669"/>
    <property type="project" value="UniProtKB-KW"/>
</dbReference>
<dbReference type="SUPFAM" id="SSF48371">
    <property type="entry name" value="ARM repeat"/>
    <property type="match status" value="2"/>
</dbReference>
<evidence type="ECO:0000313" key="7">
    <source>
        <dbReference type="Proteomes" id="UP001445335"/>
    </source>
</evidence>
<feature type="domain" description="MI" evidence="5">
    <location>
        <begin position="860"/>
        <end position="988"/>
    </location>
</feature>
<proteinExistence type="inferred from homology"/>
<reference evidence="6 7" key="1">
    <citation type="journal article" date="2024" name="Nat. Commun.">
        <title>Phylogenomics reveals the evolutionary origins of lichenization in chlorophyte algae.</title>
        <authorList>
            <person name="Puginier C."/>
            <person name="Libourel C."/>
            <person name="Otte J."/>
            <person name="Skaloud P."/>
            <person name="Haon M."/>
            <person name="Grisel S."/>
            <person name="Petersen M."/>
            <person name="Berrin J.G."/>
            <person name="Delaux P.M."/>
            <person name="Dal Grande F."/>
            <person name="Keller J."/>
        </authorList>
    </citation>
    <scope>NUCLEOTIDE SEQUENCE [LARGE SCALE GENOMIC DNA]</scope>
    <source>
        <strain evidence="6 7">SAG 245.80</strain>
    </source>
</reference>
<dbReference type="Proteomes" id="UP001445335">
    <property type="component" value="Unassembled WGS sequence"/>
</dbReference>
<feature type="region of interest" description="Disordered" evidence="4">
    <location>
        <begin position="178"/>
        <end position="224"/>
    </location>
</feature>
<organism evidence="6 7">
    <name type="scientific">Elliptochloris bilobata</name>
    <dbReference type="NCBI Taxonomy" id="381761"/>
    <lineage>
        <taxon>Eukaryota</taxon>
        <taxon>Viridiplantae</taxon>
        <taxon>Chlorophyta</taxon>
        <taxon>core chlorophytes</taxon>
        <taxon>Trebouxiophyceae</taxon>
        <taxon>Trebouxiophyceae incertae sedis</taxon>
        <taxon>Elliptochloris clade</taxon>
        <taxon>Elliptochloris</taxon>
    </lineage>
</organism>
<dbReference type="GO" id="GO:0016281">
    <property type="term" value="C:eukaryotic translation initiation factor 4F complex"/>
    <property type="evidence" value="ECO:0007669"/>
    <property type="project" value="TreeGrafter"/>
</dbReference>
<accession>A0AAW1RJX3</accession>
<feature type="compositionally biased region" description="Low complexity" evidence="4">
    <location>
        <begin position="779"/>
        <end position="797"/>
    </location>
</feature>
<feature type="region of interest" description="Disordered" evidence="4">
    <location>
        <begin position="675"/>
        <end position="698"/>
    </location>
</feature>
<evidence type="ECO:0000256" key="4">
    <source>
        <dbReference type="SAM" id="MobiDB-lite"/>
    </source>
</evidence>
<dbReference type="Gene3D" id="1.25.40.180">
    <property type="match status" value="2"/>
</dbReference>
<dbReference type="InterPro" id="IPR016024">
    <property type="entry name" value="ARM-type_fold"/>
</dbReference>
<feature type="region of interest" description="Disordered" evidence="4">
    <location>
        <begin position="285"/>
        <end position="350"/>
    </location>
</feature>
<feature type="compositionally biased region" description="Low complexity" evidence="4">
    <location>
        <begin position="730"/>
        <end position="768"/>
    </location>
</feature>
<dbReference type="PANTHER" id="PTHR23253">
    <property type="entry name" value="EUKARYOTIC TRANSLATION INITIATION FACTOR 4 GAMMA"/>
    <property type="match status" value="1"/>
</dbReference>